<proteinExistence type="predicted"/>
<dbReference type="EMBL" id="LR796620">
    <property type="protein sequence ID" value="CAB4154760.1"/>
    <property type="molecule type" value="Genomic_DNA"/>
</dbReference>
<gene>
    <name evidence="1" type="ORF">UFOVP642_28</name>
</gene>
<reference evidence="1" key="1">
    <citation type="submission" date="2020-04" db="EMBL/GenBank/DDBJ databases">
        <authorList>
            <person name="Chiriac C."/>
            <person name="Salcher M."/>
            <person name="Ghai R."/>
            <person name="Kavagutti S V."/>
        </authorList>
    </citation>
    <scope>NUCLEOTIDE SEQUENCE</scope>
</reference>
<name>A0A6J5N5H8_9CAUD</name>
<evidence type="ECO:0000313" key="1">
    <source>
        <dbReference type="EMBL" id="CAB4154760.1"/>
    </source>
</evidence>
<accession>A0A6J5N5H8</accession>
<sequence>MANRNLTTEQIEYNSQQSVKFFELLYVQTRESGTSTLDHTYLTNAPYDVSVTSTQSNAMGLPAGAHEFLAIGPFLQFSDIDESADFQITSMTVSLGGLADADLFLFLGNQYIDYPIRLWRVWFDQNGIQVGDPIQIFSGKMDKPVITDDPNGGVVVGVAASSNFVDFERRAGRHTNNSEQQFIDLKFYNTAAVTANIDIGFSFAGNTITNIKWGG</sequence>
<protein>
    <submittedName>
        <fullName evidence="1">Uncharacterized protein</fullName>
    </submittedName>
</protein>
<organism evidence="1">
    <name type="scientific">uncultured Caudovirales phage</name>
    <dbReference type="NCBI Taxonomy" id="2100421"/>
    <lineage>
        <taxon>Viruses</taxon>
        <taxon>Duplodnaviria</taxon>
        <taxon>Heunggongvirae</taxon>
        <taxon>Uroviricota</taxon>
        <taxon>Caudoviricetes</taxon>
        <taxon>Peduoviridae</taxon>
        <taxon>Maltschvirus</taxon>
        <taxon>Maltschvirus maltsch</taxon>
    </lineage>
</organism>